<protein>
    <submittedName>
        <fullName evidence="2">NAD-dependent epimerase/dehydratase family protein</fullName>
    </submittedName>
</protein>
<dbReference type="InterPro" id="IPR036291">
    <property type="entry name" value="NAD(P)-bd_dom_sf"/>
</dbReference>
<comment type="caution">
    <text evidence="2">The sequence shown here is derived from an EMBL/GenBank/DDBJ whole genome shotgun (WGS) entry which is preliminary data.</text>
</comment>
<dbReference type="Pfam" id="PF01370">
    <property type="entry name" value="Epimerase"/>
    <property type="match status" value="1"/>
</dbReference>
<dbReference type="EMBL" id="BAABCS010000010">
    <property type="protein sequence ID" value="GAA4047285.1"/>
    <property type="molecule type" value="Genomic_DNA"/>
</dbReference>
<keyword evidence="3" id="KW-1185">Reference proteome</keyword>
<dbReference type="InterPro" id="IPR051783">
    <property type="entry name" value="NAD(P)-dependent_oxidoreduct"/>
</dbReference>
<organism evidence="2 3">
    <name type="scientific">Flavobacterium chungnamense</name>
    <dbReference type="NCBI Taxonomy" id="706182"/>
    <lineage>
        <taxon>Bacteria</taxon>
        <taxon>Pseudomonadati</taxon>
        <taxon>Bacteroidota</taxon>
        <taxon>Flavobacteriia</taxon>
        <taxon>Flavobacteriales</taxon>
        <taxon>Flavobacteriaceae</taxon>
        <taxon>Flavobacterium</taxon>
    </lineage>
</organism>
<name>A0ABP7UMB9_9FLAO</name>
<sequence>MILVTGATGLVGAHLVLHLLENGEENIRALYRNPKNIEKTKSLFDLYKKSELFSKINWTQGDILDVPSLEIAFENIDYVYHCAACISFNPNDEDQLRKVNIEGTANIVNFCIDKNVKKLCHVSSIAALGDLALHETIITEETEWNPEVLHSDYAISKYGAEMEVWRGQQEGLKVVIVNPGVIFGPGFWQQGSGAFFTSIEKGIPFYTYGSSGYVAVTDVVEIMHKLMNSDCNGERFALLSENITYKNIIYSIAEKIKAKKPKIEAKPWMLNIGWRLDWVLSSIFRTKRKISKHAAQSILNSDAISNEKIKNYLNYDFEAIDNYLDKIVVHYKK</sequence>
<dbReference type="Proteomes" id="UP001500426">
    <property type="component" value="Unassembled WGS sequence"/>
</dbReference>
<gene>
    <name evidence="2" type="ORF">GCM10022388_11070</name>
</gene>
<accession>A0ABP7UMB9</accession>
<reference evidence="3" key="1">
    <citation type="journal article" date="2019" name="Int. J. Syst. Evol. Microbiol.">
        <title>The Global Catalogue of Microorganisms (GCM) 10K type strain sequencing project: providing services to taxonomists for standard genome sequencing and annotation.</title>
        <authorList>
            <consortium name="The Broad Institute Genomics Platform"/>
            <consortium name="The Broad Institute Genome Sequencing Center for Infectious Disease"/>
            <person name="Wu L."/>
            <person name="Ma J."/>
        </authorList>
    </citation>
    <scope>NUCLEOTIDE SEQUENCE [LARGE SCALE GENOMIC DNA]</scope>
    <source>
        <strain evidence="3">JCM 17068</strain>
    </source>
</reference>
<evidence type="ECO:0000313" key="3">
    <source>
        <dbReference type="Proteomes" id="UP001500426"/>
    </source>
</evidence>
<dbReference type="Gene3D" id="3.40.50.720">
    <property type="entry name" value="NAD(P)-binding Rossmann-like Domain"/>
    <property type="match status" value="1"/>
</dbReference>
<dbReference type="PANTHER" id="PTHR48079:SF6">
    <property type="entry name" value="NAD(P)-BINDING DOMAIN-CONTAINING PROTEIN-RELATED"/>
    <property type="match status" value="1"/>
</dbReference>
<proteinExistence type="predicted"/>
<dbReference type="RefSeq" id="WP_345091866.1">
    <property type="nucleotide sequence ID" value="NZ_BAABCS010000010.1"/>
</dbReference>
<dbReference type="SUPFAM" id="SSF51735">
    <property type="entry name" value="NAD(P)-binding Rossmann-fold domains"/>
    <property type="match status" value="1"/>
</dbReference>
<dbReference type="PANTHER" id="PTHR48079">
    <property type="entry name" value="PROTEIN YEEZ"/>
    <property type="match status" value="1"/>
</dbReference>
<feature type="domain" description="NAD-dependent epimerase/dehydratase" evidence="1">
    <location>
        <begin position="2"/>
        <end position="229"/>
    </location>
</feature>
<evidence type="ECO:0000313" key="2">
    <source>
        <dbReference type="EMBL" id="GAA4047285.1"/>
    </source>
</evidence>
<dbReference type="InterPro" id="IPR001509">
    <property type="entry name" value="Epimerase_deHydtase"/>
</dbReference>
<evidence type="ECO:0000259" key="1">
    <source>
        <dbReference type="Pfam" id="PF01370"/>
    </source>
</evidence>